<dbReference type="Proteomes" id="UP000800096">
    <property type="component" value="Unassembled WGS sequence"/>
</dbReference>
<dbReference type="OrthoDB" id="3694708at2759"/>
<dbReference type="PANTHER" id="PTHR38790:SF4">
    <property type="entry name" value="2EXR DOMAIN-CONTAINING PROTEIN"/>
    <property type="match status" value="1"/>
</dbReference>
<dbReference type="EMBL" id="ML979132">
    <property type="protein sequence ID" value="KAF1921840.1"/>
    <property type="molecule type" value="Genomic_DNA"/>
</dbReference>
<evidence type="ECO:0000313" key="2">
    <source>
        <dbReference type="Proteomes" id="UP000800096"/>
    </source>
</evidence>
<reference evidence="1" key="1">
    <citation type="journal article" date="2020" name="Stud. Mycol.">
        <title>101 Dothideomycetes genomes: a test case for predicting lifestyles and emergence of pathogens.</title>
        <authorList>
            <person name="Haridas S."/>
            <person name="Albert R."/>
            <person name="Binder M."/>
            <person name="Bloem J."/>
            <person name="Labutti K."/>
            <person name="Salamov A."/>
            <person name="Andreopoulos B."/>
            <person name="Baker S."/>
            <person name="Barry K."/>
            <person name="Bills G."/>
            <person name="Bluhm B."/>
            <person name="Cannon C."/>
            <person name="Castanera R."/>
            <person name="Culley D."/>
            <person name="Daum C."/>
            <person name="Ezra D."/>
            <person name="Gonzalez J."/>
            <person name="Henrissat B."/>
            <person name="Kuo A."/>
            <person name="Liang C."/>
            <person name="Lipzen A."/>
            <person name="Lutzoni F."/>
            <person name="Magnuson J."/>
            <person name="Mondo S."/>
            <person name="Nolan M."/>
            <person name="Ohm R."/>
            <person name="Pangilinan J."/>
            <person name="Park H.-J."/>
            <person name="Ramirez L."/>
            <person name="Alfaro M."/>
            <person name="Sun H."/>
            <person name="Tritt A."/>
            <person name="Yoshinaga Y."/>
            <person name="Zwiers L.-H."/>
            <person name="Turgeon B."/>
            <person name="Goodwin S."/>
            <person name="Spatafora J."/>
            <person name="Crous P."/>
            <person name="Grigoriev I."/>
        </authorList>
    </citation>
    <scope>NUCLEOTIDE SEQUENCE</scope>
    <source>
        <strain evidence="1">HMLAC05119</strain>
    </source>
</reference>
<dbReference type="PANTHER" id="PTHR38790">
    <property type="entry name" value="2EXR DOMAIN-CONTAINING PROTEIN-RELATED"/>
    <property type="match status" value="1"/>
</dbReference>
<evidence type="ECO:0008006" key="3">
    <source>
        <dbReference type="Google" id="ProtNLM"/>
    </source>
</evidence>
<organism evidence="1 2">
    <name type="scientific">Ampelomyces quisqualis</name>
    <name type="common">Powdery mildew agent</name>
    <dbReference type="NCBI Taxonomy" id="50730"/>
    <lineage>
        <taxon>Eukaryota</taxon>
        <taxon>Fungi</taxon>
        <taxon>Dikarya</taxon>
        <taxon>Ascomycota</taxon>
        <taxon>Pezizomycotina</taxon>
        <taxon>Dothideomycetes</taxon>
        <taxon>Pleosporomycetidae</taxon>
        <taxon>Pleosporales</taxon>
        <taxon>Pleosporineae</taxon>
        <taxon>Phaeosphaeriaceae</taxon>
        <taxon>Ampelomyces</taxon>
    </lineage>
</organism>
<evidence type="ECO:0000313" key="1">
    <source>
        <dbReference type="EMBL" id="KAF1921840.1"/>
    </source>
</evidence>
<name>A0A6A5R3T0_AMPQU</name>
<proteinExistence type="predicted"/>
<dbReference type="AlphaFoldDB" id="A0A6A5R3T0"/>
<sequence length="200" mass="23146">MNAMSYKYPSTAEPCQLLIMNANQRDSPFLRLPLELREIIYEYTFMDSKITVAHSRPSKSPVSARPKYLCEGFRLLQACAQIRREAPPYFYSNCVFDLSLITFWSWGSPDVVRDIQLITISESNARLMGKRLEVNDSPRKDWDVEKCSIGAFRSLRRVYVDCRMSTQQHTDMGPSPSTERLRLCFDKDHLEVVFIRAAST</sequence>
<accession>A0A6A5R3T0</accession>
<keyword evidence="2" id="KW-1185">Reference proteome</keyword>
<protein>
    <recommendedName>
        <fullName evidence="3">F-box domain-containing protein</fullName>
    </recommendedName>
</protein>
<gene>
    <name evidence="1" type="ORF">BDU57DRAFT_510840</name>
</gene>